<name>A0A4Z2G7Z6_9TELE</name>
<feature type="region of interest" description="Disordered" evidence="1">
    <location>
        <begin position="109"/>
        <end position="130"/>
    </location>
</feature>
<evidence type="ECO:0000256" key="1">
    <source>
        <dbReference type="SAM" id="MobiDB-lite"/>
    </source>
</evidence>
<keyword evidence="3" id="KW-1185">Reference proteome</keyword>
<sequence length="184" mass="19884">METKTSTWTRRSEECEMSDVSLVHLILIFRPGACDWSMRMLHGSVAFPPRRDSTFSGSAATESRGPFSEDRRSGAAFTRTPSPLGGTSASFQCKSSSPHRVASLVHLEEEDQPMLPNPPRLSGSGPRDQVPALRDLVSGIRSQGSGLRSQLSGIWSQGSGLRDQPQGSGLRDQVSGISSCFGYQ</sequence>
<feature type="region of interest" description="Disordered" evidence="1">
    <location>
        <begin position="142"/>
        <end position="174"/>
    </location>
</feature>
<reference evidence="2 3" key="1">
    <citation type="submission" date="2019-03" db="EMBL/GenBank/DDBJ databases">
        <title>First draft genome of Liparis tanakae, snailfish: a comprehensive survey of snailfish specific genes.</title>
        <authorList>
            <person name="Kim W."/>
            <person name="Song I."/>
            <person name="Jeong J.-H."/>
            <person name="Kim D."/>
            <person name="Kim S."/>
            <person name="Ryu S."/>
            <person name="Song J.Y."/>
            <person name="Lee S.K."/>
        </authorList>
    </citation>
    <scope>NUCLEOTIDE SEQUENCE [LARGE SCALE GENOMIC DNA]</scope>
    <source>
        <tissue evidence="2">Muscle</tissue>
    </source>
</reference>
<feature type="region of interest" description="Disordered" evidence="1">
    <location>
        <begin position="51"/>
        <end position="95"/>
    </location>
</feature>
<accession>A0A4Z2G7Z6</accession>
<protein>
    <submittedName>
        <fullName evidence="2">Uncharacterized protein</fullName>
    </submittedName>
</protein>
<proteinExistence type="predicted"/>
<comment type="caution">
    <text evidence="2">The sequence shown here is derived from an EMBL/GenBank/DDBJ whole genome shotgun (WGS) entry which is preliminary data.</text>
</comment>
<feature type="compositionally biased region" description="Polar residues" evidence="1">
    <location>
        <begin position="79"/>
        <end position="95"/>
    </location>
</feature>
<dbReference type="AlphaFoldDB" id="A0A4Z2G7Z6"/>
<gene>
    <name evidence="2" type="ORF">EYF80_040548</name>
</gene>
<dbReference type="Proteomes" id="UP000314294">
    <property type="component" value="Unassembled WGS sequence"/>
</dbReference>
<organism evidence="2 3">
    <name type="scientific">Liparis tanakae</name>
    <name type="common">Tanaka's snailfish</name>
    <dbReference type="NCBI Taxonomy" id="230148"/>
    <lineage>
        <taxon>Eukaryota</taxon>
        <taxon>Metazoa</taxon>
        <taxon>Chordata</taxon>
        <taxon>Craniata</taxon>
        <taxon>Vertebrata</taxon>
        <taxon>Euteleostomi</taxon>
        <taxon>Actinopterygii</taxon>
        <taxon>Neopterygii</taxon>
        <taxon>Teleostei</taxon>
        <taxon>Neoteleostei</taxon>
        <taxon>Acanthomorphata</taxon>
        <taxon>Eupercaria</taxon>
        <taxon>Perciformes</taxon>
        <taxon>Cottioidei</taxon>
        <taxon>Cottales</taxon>
        <taxon>Liparidae</taxon>
        <taxon>Liparis</taxon>
    </lineage>
</organism>
<dbReference type="EMBL" id="SRLO01000663">
    <property type="protein sequence ID" value="TNN49250.1"/>
    <property type="molecule type" value="Genomic_DNA"/>
</dbReference>
<feature type="compositionally biased region" description="Low complexity" evidence="1">
    <location>
        <begin position="142"/>
        <end position="153"/>
    </location>
</feature>
<evidence type="ECO:0000313" key="3">
    <source>
        <dbReference type="Proteomes" id="UP000314294"/>
    </source>
</evidence>
<evidence type="ECO:0000313" key="2">
    <source>
        <dbReference type="EMBL" id="TNN49250.1"/>
    </source>
</evidence>